<dbReference type="SUPFAM" id="SSF48264">
    <property type="entry name" value="Cytochrome P450"/>
    <property type="match status" value="1"/>
</dbReference>
<dbReference type="Gene3D" id="1.10.630.10">
    <property type="entry name" value="Cytochrome P450"/>
    <property type="match status" value="1"/>
</dbReference>
<keyword evidence="11 14" id="KW-0472">Membrane</keyword>
<feature type="binding site" description="axial binding residue" evidence="12">
    <location>
        <position position="457"/>
    </location>
    <ligand>
        <name>heme</name>
        <dbReference type="ChEBI" id="CHEBI:30413"/>
    </ligand>
    <ligandPart>
        <name>Fe</name>
        <dbReference type="ChEBI" id="CHEBI:18248"/>
    </ligandPart>
</feature>
<evidence type="ECO:0000256" key="14">
    <source>
        <dbReference type="SAM" id="Phobius"/>
    </source>
</evidence>
<keyword evidence="10 13" id="KW-0503">Monooxygenase</keyword>
<dbReference type="EMBL" id="EQ962656">
    <property type="protein sequence ID" value="EED16181.1"/>
    <property type="molecule type" value="Genomic_DNA"/>
</dbReference>
<dbReference type="Pfam" id="PF00067">
    <property type="entry name" value="p450"/>
    <property type="match status" value="1"/>
</dbReference>
<keyword evidence="4 12" id="KW-0349">Heme</keyword>
<dbReference type="GeneID" id="8108164"/>
<dbReference type="InterPro" id="IPR002401">
    <property type="entry name" value="Cyt_P450_E_grp-I"/>
</dbReference>
<dbReference type="AlphaFoldDB" id="B8MF82"/>
<evidence type="ECO:0000256" key="2">
    <source>
        <dbReference type="ARBA" id="ARBA00004370"/>
    </source>
</evidence>
<evidence type="ECO:0000256" key="3">
    <source>
        <dbReference type="ARBA" id="ARBA00010617"/>
    </source>
</evidence>
<keyword evidence="8 13" id="KW-0560">Oxidoreductase</keyword>
<dbReference type="PRINTS" id="PR00385">
    <property type="entry name" value="P450"/>
</dbReference>
<protein>
    <submittedName>
        <fullName evidence="15">Cytochrome P450, putative</fullName>
    </submittedName>
</protein>
<sequence length="525" mass="58029">MENLQAALWRASVISVGLLLSITIGVGVYRLFFHPYAKYPGPLLAKLTSGYAVYHMWIGDAHTDIWECHQKYGDVVRYGPNRILINAEAGFKAIYGHGANVHKSRGYEKVSFFRGTHATLCTLDDKRHKLLRGLLNQGFSDAHIRAVDHRLTRIAASLANALGETDDRFNTSLKSTGDGWSVPKNMSNWSDFYTFDVISQVVFGASYNLIGDSENHWIIDGVMAQLKRFGFLLQLPDLEKIGLHHILFPGARQKAIRFTKKSGQIMQERKEKGEKYSADVFSKLLSATDPETGESLSNTQLWVDSNLLIIAGSDTSSTGMAALFFYLTRDPAAYDRVTKEVRSVFTTPEEVSQGPKLNSCTYLRACIQEALRLSPAVSGALWREVLDGGLSIPENGVHVPAGYEVATGIWSLNRSEKYYPEPFRFRPERWIPEESGQEAVSLAKAAFATFSTGPRNCVGKGLALTEISLAMAAIIVQCDFRKAEAELGDVGEGKGVFKGQFQTLSAFTSLKDGPYIQFRPVGSGK</sequence>
<proteinExistence type="inferred from homology"/>
<dbReference type="eggNOG" id="KOG0158">
    <property type="taxonomic scope" value="Eukaryota"/>
</dbReference>
<evidence type="ECO:0000256" key="6">
    <source>
        <dbReference type="ARBA" id="ARBA00022723"/>
    </source>
</evidence>
<dbReference type="Proteomes" id="UP000001745">
    <property type="component" value="Unassembled WGS sequence"/>
</dbReference>
<comment type="cofactor">
    <cofactor evidence="1 12">
        <name>heme</name>
        <dbReference type="ChEBI" id="CHEBI:30413"/>
    </cofactor>
</comment>
<evidence type="ECO:0000313" key="16">
    <source>
        <dbReference type="Proteomes" id="UP000001745"/>
    </source>
</evidence>
<evidence type="ECO:0000256" key="5">
    <source>
        <dbReference type="ARBA" id="ARBA00022692"/>
    </source>
</evidence>
<evidence type="ECO:0000256" key="13">
    <source>
        <dbReference type="RuleBase" id="RU000461"/>
    </source>
</evidence>
<dbReference type="PROSITE" id="PS00086">
    <property type="entry name" value="CYTOCHROME_P450"/>
    <property type="match status" value="1"/>
</dbReference>
<dbReference type="GO" id="GO:0005506">
    <property type="term" value="F:iron ion binding"/>
    <property type="evidence" value="ECO:0007669"/>
    <property type="project" value="InterPro"/>
</dbReference>
<dbReference type="VEuPathDB" id="FungiDB:TSTA_012880"/>
<dbReference type="STRING" id="441959.B8MF82"/>
<evidence type="ECO:0000256" key="10">
    <source>
        <dbReference type="ARBA" id="ARBA00023033"/>
    </source>
</evidence>
<feature type="transmembrane region" description="Helical" evidence="14">
    <location>
        <begin position="7"/>
        <end position="32"/>
    </location>
</feature>
<dbReference type="InterPro" id="IPR017972">
    <property type="entry name" value="Cyt_P450_CS"/>
</dbReference>
<dbReference type="InterPro" id="IPR050121">
    <property type="entry name" value="Cytochrome_P450_monoxygenase"/>
</dbReference>
<organism evidence="15 16">
    <name type="scientific">Talaromyces stipitatus (strain ATCC 10500 / CBS 375.48 / QM 6759 / NRRL 1006)</name>
    <name type="common">Penicillium stipitatum</name>
    <dbReference type="NCBI Taxonomy" id="441959"/>
    <lineage>
        <taxon>Eukaryota</taxon>
        <taxon>Fungi</taxon>
        <taxon>Dikarya</taxon>
        <taxon>Ascomycota</taxon>
        <taxon>Pezizomycotina</taxon>
        <taxon>Eurotiomycetes</taxon>
        <taxon>Eurotiomycetidae</taxon>
        <taxon>Eurotiales</taxon>
        <taxon>Trichocomaceae</taxon>
        <taxon>Talaromyces</taxon>
        <taxon>Talaromyces sect. Talaromyces</taxon>
    </lineage>
</organism>
<evidence type="ECO:0000256" key="8">
    <source>
        <dbReference type="ARBA" id="ARBA00023002"/>
    </source>
</evidence>
<dbReference type="GO" id="GO:0016705">
    <property type="term" value="F:oxidoreductase activity, acting on paired donors, with incorporation or reduction of molecular oxygen"/>
    <property type="evidence" value="ECO:0007669"/>
    <property type="project" value="InterPro"/>
</dbReference>
<evidence type="ECO:0000256" key="9">
    <source>
        <dbReference type="ARBA" id="ARBA00023004"/>
    </source>
</evidence>
<dbReference type="GO" id="GO:0004497">
    <property type="term" value="F:monooxygenase activity"/>
    <property type="evidence" value="ECO:0007669"/>
    <property type="project" value="UniProtKB-KW"/>
</dbReference>
<dbReference type="PhylomeDB" id="B8MF82"/>
<dbReference type="PANTHER" id="PTHR24305:SF237">
    <property type="entry name" value="CYTOCHROME P450 MONOOXYGENASE ATNE-RELATED"/>
    <property type="match status" value="1"/>
</dbReference>
<dbReference type="PANTHER" id="PTHR24305">
    <property type="entry name" value="CYTOCHROME P450"/>
    <property type="match status" value="1"/>
</dbReference>
<dbReference type="GO" id="GO:0016020">
    <property type="term" value="C:membrane"/>
    <property type="evidence" value="ECO:0007669"/>
    <property type="project" value="UniProtKB-SubCell"/>
</dbReference>
<dbReference type="InterPro" id="IPR036396">
    <property type="entry name" value="Cyt_P450_sf"/>
</dbReference>
<keyword evidence="9 12" id="KW-0408">Iron</keyword>
<dbReference type="GO" id="GO:0020037">
    <property type="term" value="F:heme binding"/>
    <property type="evidence" value="ECO:0007669"/>
    <property type="project" value="InterPro"/>
</dbReference>
<dbReference type="PRINTS" id="PR00463">
    <property type="entry name" value="EP450I"/>
</dbReference>
<dbReference type="HOGENOM" id="CLU_001570_14_11_1"/>
<dbReference type="InParanoid" id="B8MF82"/>
<evidence type="ECO:0000313" key="15">
    <source>
        <dbReference type="EMBL" id="EED16181.1"/>
    </source>
</evidence>
<comment type="similarity">
    <text evidence="3 13">Belongs to the cytochrome P450 family.</text>
</comment>
<evidence type="ECO:0000256" key="7">
    <source>
        <dbReference type="ARBA" id="ARBA00022989"/>
    </source>
</evidence>
<keyword evidence="7 14" id="KW-1133">Transmembrane helix</keyword>
<accession>B8MF82</accession>
<evidence type="ECO:0000256" key="4">
    <source>
        <dbReference type="ARBA" id="ARBA00022617"/>
    </source>
</evidence>
<dbReference type="GO" id="GO:1902181">
    <property type="term" value="P:verruculogen biosynthetic process"/>
    <property type="evidence" value="ECO:0007669"/>
    <property type="project" value="UniProtKB-ARBA"/>
</dbReference>
<evidence type="ECO:0000256" key="1">
    <source>
        <dbReference type="ARBA" id="ARBA00001971"/>
    </source>
</evidence>
<gene>
    <name evidence="15" type="ORF">TSTA_012880</name>
</gene>
<dbReference type="FunFam" id="1.10.630.10:FF:000063">
    <property type="entry name" value="Cytochrome P450 monooxygenase"/>
    <property type="match status" value="1"/>
</dbReference>
<keyword evidence="16" id="KW-1185">Reference proteome</keyword>
<dbReference type="OrthoDB" id="1470350at2759"/>
<dbReference type="OMA" id="TFDVMSQ"/>
<dbReference type="RefSeq" id="XP_002483415.1">
    <property type="nucleotide sequence ID" value="XM_002483370.1"/>
</dbReference>
<comment type="subcellular location">
    <subcellularLocation>
        <location evidence="2">Membrane</location>
    </subcellularLocation>
</comment>
<dbReference type="CDD" id="cd11061">
    <property type="entry name" value="CYP67-like"/>
    <property type="match status" value="1"/>
</dbReference>
<keyword evidence="6 12" id="KW-0479">Metal-binding</keyword>
<keyword evidence="5 14" id="KW-0812">Transmembrane</keyword>
<name>B8MF82_TALSN</name>
<dbReference type="InterPro" id="IPR001128">
    <property type="entry name" value="Cyt_P450"/>
</dbReference>
<evidence type="ECO:0000256" key="11">
    <source>
        <dbReference type="ARBA" id="ARBA00023136"/>
    </source>
</evidence>
<reference evidence="16" key="1">
    <citation type="journal article" date="2015" name="Genome Announc.">
        <title>Genome sequence of the AIDS-associated pathogen Penicillium marneffei (ATCC18224) and its near taxonomic relative Talaromyces stipitatus (ATCC10500).</title>
        <authorList>
            <person name="Nierman W.C."/>
            <person name="Fedorova-Abrams N.D."/>
            <person name="Andrianopoulos A."/>
        </authorList>
    </citation>
    <scope>NUCLEOTIDE SEQUENCE [LARGE SCALE GENOMIC DNA]</scope>
    <source>
        <strain evidence="16">ATCC 10500 / CBS 375.48 / QM 6759 / NRRL 1006</strain>
    </source>
</reference>
<evidence type="ECO:0000256" key="12">
    <source>
        <dbReference type="PIRSR" id="PIRSR602401-1"/>
    </source>
</evidence>